<keyword evidence="8 12" id="KW-0067">ATP-binding</keyword>
<keyword evidence="13" id="KW-0444">Lipid biosynthesis</keyword>
<dbReference type="InterPro" id="IPR005482">
    <property type="entry name" value="Biotin_COase_C"/>
</dbReference>
<dbReference type="InterPro" id="IPR051602">
    <property type="entry name" value="ACC_Biotin_Carboxylase"/>
</dbReference>
<dbReference type="GO" id="GO:0004075">
    <property type="term" value="F:biotin carboxylase activity"/>
    <property type="evidence" value="ECO:0007669"/>
    <property type="project" value="UniProtKB-EC"/>
</dbReference>
<dbReference type="SUPFAM" id="SSF52440">
    <property type="entry name" value="PreATP-grasp domain"/>
    <property type="match status" value="1"/>
</dbReference>
<dbReference type="InterPro" id="IPR004549">
    <property type="entry name" value="Acetyl_CoA_COase_biotin_COase"/>
</dbReference>
<gene>
    <name evidence="16" type="primary">accC</name>
    <name evidence="16" type="ORF">R28058_13601</name>
</gene>
<dbReference type="Pfam" id="PF02786">
    <property type="entry name" value="CPSase_L_D2"/>
    <property type="match status" value="1"/>
</dbReference>
<dbReference type="PROSITE" id="PS00866">
    <property type="entry name" value="CPSASE_1"/>
    <property type="match status" value="1"/>
</dbReference>
<dbReference type="PANTHER" id="PTHR48095:SF2">
    <property type="entry name" value="BIOTIN CARBOXYLASE, CHLOROPLASTIC"/>
    <property type="match status" value="1"/>
</dbReference>
<dbReference type="PROSITE" id="PS00867">
    <property type="entry name" value="CPSASE_2"/>
    <property type="match status" value="1"/>
</dbReference>
<dbReference type="PANTHER" id="PTHR48095">
    <property type="entry name" value="PYRUVATE CARBOXYLASE SUBUNIT A"/>
    <property type="match status" value="1"/>
</dbReference>
<keyword evidence="6" id="KW-0479">Metal-binding</keyword>
<dbReference type="Pfam" id="PF02785">
    <property type="entry name" value="Biotin_carb_C"/>
    <property type="match status" value="1"/>
</dbReference>
<comment type="function">
    <text evidence="1 13">This protein is a component of the acetyl coenzyme A carboxylase complex; first, biotin carboxylase catalyzes the carboxylation of the carrier protein and then the transcarboxylase transfers the carboxyl group to form malonyl-CoA.</text>
</comment>
<protein>
    <recommendedName>
        <fullName evidence="4 13">Biotin carboxylase</fullName>
        <ecNumber evidence="4 13">6.3.4.14</ecNumber>
    </recommendedName>
    <alternativeName>
        <fullName evidence="13">Acetyl-coenzyme A carboxylase biotin carboxylase subunit A</fullName>
    </alternativeName>
</protein>
<dbReference type="InterPro" id="IPR005481">
    <property type="entry name" value="BC-like_N"/>
</dbReference>
<keyword evidence="5 13" id="KW-0436">Ligase</keyword>
<dbReference type="InterPro" id="IPR011054">
    <property type="entry name" value="Rudment_hybrid_motif"/>
</dbReference>
<keyword evidence="13" id="KW-0443">Lipid metabolism</keyword>
<dbReference type="GO" id="GO:0046872">
    <property type="term" value="F:metal ion binding"/>
    <property type="evidence" value="ECO:0007669"/>
    <property type="project" value="UniProtKB-KW"/>
</dbReference>
<dbReference type="Proteomes" id="UP000049127">
    <property type="component" value="Unassembled WGS sequence"/>
</dbReference>
<organism evidence="16 17">
    <name type="scientific">Paraclostridium sordellii</name>
    <name type="common">Clostridium sordellii</name>
    <dbReference type="NCBI Taxonomy" id="1505"/>
    <lineage>
        <taxon>Bacteria</taxon>
        <taxon>Bacillati</taxon>
        <taxon>Bacillota</taxon>
        <taxon>Clostridia</taxon>
        <taxon>Peptostreptococcales</taxon>
        <taxon>Peptostreptococcaceae</taxon>
        <taxon>Paraclostridium</taxon>
    </lineage>
</organism>
<name>A0A0C7G9H8_PARSO</name>
<dbReference type="SUPFAM" id="SSF56059">
    <property type="entry name" value="Glutathione synthetase ATP-binding domain-like"/>
    <property type="match status" value="1"/>
</dbReference>
<dbReference type="GO" id="GO:0005524">
    <property type="term" value="F:ATP binding"/>
    <property type="evidence" value="ECO:0007669"/>
    <property type="project" value="UniProtKB-UniRule"/>
</dbReference>
<evidence type="ECO:0000259" key="14">
    <source>
        <dbReference type="PROSITE" id="PS50975"/>
    </source>
</evidence>
<sequence>MIKRLLIANRGDIAVRIIRTCKELNIETVAIYSEIDKDSLHRYLADESICIGPNNISKSYNNIDNIIYLAKKMNCDAIHPGFGFLSENVNFAKACIDNDIVFVGPTPNQIELMGNKSKARETMISLNVPVVPGSKSILKDKEEAKLLASSIGYPVMIKASSGGGGKGMRIIFKESDFDSLFDIAKSEALASFGDSSLYMEKYIENPRHIEVQVFGDRFNNAIHLGDRDCSMQRRNQKVIEESLSHYLDEAQRKKLYETSVDVIKGIGYLGAGTIEFIVDKDKNFYFIEMNTRIQVEHPVTEMITGIDLIKLQLLIASGEKIPFKQEDIKFRGHAIECRINAEDAENDFKPSPGKVESLHIPGGFGVRFDTFIYPGYTIPPIYDSMLGKLICIADTRDECISRMDRALDEIIIEGITSNIEFQRSLINSDEFKNNTHHTKFIETSFIKSLNA</sequence>
<dbReference type="InterPro" id="IPR011761">
    <property type="entry name" value="ATP-grasp"/>
</dbReference>
<dbReference type="RefSeq" id="WP_055341893.1">
    <property type="nucleotide sequence ID" value="NZ_CDNI01000003.1"/>
</dbReference>
<dbReference type="AlphaFoldDB" id="A0A0C7G9H8"/>
<dbReference type="NCBIfam" id="NF006367">
    <property type="entry name" value="PRK08591.1"/>
    <property type="match status" value="1"/>
</dbReference>
<evidence type="ECO:0000256" key="8">
    <source>
        <dbReference type="ARBA" id="ARBA00022840"/>
    </source>
</evidence>
<feature type="domain" description="Biotin carboxylation" evidence="15">
    <location>
        <begin position="1"/>
        <end position="446"/>
    </location>
</feature>
<keyword evidence="7 12" id="KW-0547">Nucleotide-binding</keyword>
<keyword evidence="9" id="KW-0460">Magnesium</keyword>
<comment type="pathway">
    <text evidence="2 13">Lipid metabolism; malonyl-CoA biosynthesis; malonyl-CoA from acetyl-CoA: step 1/1.</text>
</comment>
<dbReference type="OrthoDB" id="9807469at2"/>
<evidence type="ECO:0000256" key="7">
    <source>
        <dbReference type="ARBA" id="ARBA00022741"/>
    </source>
</evidence>
<dbReference type="NCBIfam" id="TIGR00514">
    <property type="entry name" value="accC"/>
    <property type="match status" value="1"/>
</dbReference>
<dbReference type="InterPro" id="IPR011764">
    <property type="entry name" value="Biotin_carboxylation_dom"/>
</dbReference>
<evidence type="ECO:0000256" key="5">
    <source>
        <dbReference type="ARBA" id="ARBA00022598"/>
    </source>
</evidence>
<dbReference type="FunFam" id="3.30.1490.20:FF:000018">
    <property type="entry name" value="Biotin carboxylase"/>
    <property type="match status" value="1"/>
</dbReference>
<comment type="catalytic activity">
    <reaction evidence="11 13">
        <text>N(6)-biotinyl-L-lysyl-[protein] + hydrogencarbonate + ATP = N(6)-carboxybiotinyl-L-lysyl-[protein] + ADP + phosphate + H(+)</text>
        <dbReference type="Rhea" id="RHEA:13501"/>
        <dbReference type="Rhea" id="RHEA-COMP:10505"/>
        <dbReference type="Rhea" id="RHEA-COMP:10506"/>
        <dbReference type="ChEBI" id="CHEBI:15378"/>
        <dbReference type="ChEBI" id="CHEBI:17544"/>
        <dbReference type="ChEBI" id="CHEBI:30616"/>
        <dbReference type="ChEBI" id="CHEBI:43474"/>
        <dbReference type="ChEBI" id="CHEBI:83144"/>
        <dbReference type="ChEBI" id="CHEBI:83145"/>
        <dbReference type="ChEBI" id="CHEBI:456216"/>
        <dbReference type="EC" id="6.3.4.14"/>
    </reaction>
</comment>
<dbReference type="FunFam" id="3.40.50.20:FF:000010">
    <property type="entry name" value="Propionyl-CoA carboxylase subunit alpha"/>
    <property type="match status" value="1"/>
</dbReference>
<dbReference type="SMART" id="SM00878">
    <property type="entry name" value="Biotin_carb_C"/>
    <property type="match status" value="1"/>
</dbReference>
<evidence type="ECO:0000256" key="9">
    <source>
        <dbReference type="ARBA" id="ARBA00022842"/>
    </source>
</evidence>
<evidence type="ECO:0000256" key="4">
    <source>
        <dbReference type="ARBA" id="ARBA00013263"/>
    </source>
</evidence>
<comment type="subunit">
    <text evidence="3 13">Acetyl-CoA carboxylase is a heterohexamer of biotin carboxyl carrier protein, biotin carboxylase and the two subunits of carboxyl transferase in a 2:2 complex.</text>
</comment>
<dbReference type="InterPro" id="IPR016185">
    <property type="entry name" value="PreATP-grasp_dom_sf"/>
</dbReference>
<dbReference type="GO" id="GO:2001295">
    <property type="term" value="P:malonyl-CoA biosynthetic process"/>
    <property type="evidence" value="ECO:0007669"/>
    <property type="project" value="UniProtKB-UniPathway"/>
</dbReference>
<dbReference type="PROSITE" id="PS50975">
    <property type="entry name" value="ATP_GRASP"/>
    <property type="match status" value="1"/>
</dbReference>
<dbReference type="SUPFAM" id="SSF51246">
    <property type="entry name" value="Rudiment single hybrid motif"/>
    <property type="match status" value="1"/>
</dbReference>
<evidence type="ECO:0000256" key="13">
    <source>
        <dbReference type="RuleBase" id="RU365063"/>
    </source>
</evidence>
<evidence type="ECO:0000259" key="15">
    <source>
        <dbReference type="PROSITE" id="PS50979"/>
    </source>
</evidence>
<dbReference type="EC" id="6.3.4.14" evidence="4 13"/>
<dbReference type="Gene3D" id="3.30.470.20">
    <property type="entry name" value="ATP-grasp fold, B domain"/>
    <property type="match status" value="1"/>
</dbReference>
<evidence type="ECO:0000256" key="2">
    <source>
        <dbReference type="ARBA" id="ARBA00004956"/>
    </source>
</evidence>
<evidence type="ECO:0000256" key="1">
    <source>
        <dbReference type="ARBA" id="ARBA00003761"/>
    </source>
</evidence>
<evidence type="ECO:0000256" key="6">
    <source>
        <dbReference type="ARBA" id="ARBA00022723"/>
    </source>
</evidence>
<dbReference type="Pfam" id="PF00289">
    <property type="entry name" value="Biotin_carb_N"/>
    <property type="match status" value="1"/>
</dbReference>
<dbReference type="EMBL" id="CEKZ01000003">
    <property type="protein sequence ID" value="CEQ03627.1"/>
    <property type="molecule type" value="Genomic_DNA"/>
</dbReference>
<evidence type="ECO:0000256" key="12">
    <source>
        <dbReference type="PROSITE-ProRule" id="PRU00409"/>
    </source>
</evidence>
<evidence type="ECO:0000256" key="10">
    <source>
        <dbReference type="ARBA" id="ARBA00023267"/>
    </source>
</evidence>
<accession>A0A0C7G9H8</accession>
<dbReference type="GO" id="GO:0006633">
    <property type="term" value="P:fatty acid biosynthetic process"/>
    <property type="evidence" value="ECO:0007669"/>
    <property type="project" value="UniProtKB-KW"/>
</dbReference>
<evidence type="ECO:0000256" key="3">
    <source>
        <dbReference type="ARBA" id="ARBA00011750"/>
    </source>
</evidence>
<dbReference type="PROSITE" id="PS50979">
    <property type="entry name" value="BC"/>
    <property type="match status" value="1"/>
</dbReference>
<evidence type="ECO:0000256" key="11">
    <source>
        <dbReference type="ARBA" id="ARBA00048600"/>
    </source>
</evidence>
<dbReference type="InterPro" id="IPR005479">
    <property type="entry name" value="CPAse_ATP-bd"/>
</dbReference>
<keyword evidence="13" id="KW-0275">Fatty acid biosynthesis</keyword>
<dbReference type="UniPathway" id="UPA00655">
    <property type="reaction ID" value="UER00711"/>
</dbReference>
<keyword evidence="10 13" id="KW-0092">Biotin</keyword>
<evidence type="ECO:0000313" key="16">
    <source>
        <dbReference type="EMBL" id="CEQ03627.1"/>
    </source>
</evidence>
<reference evidence="16 17" key="1">
    <citation type="submission" date="2015-01" db="EMBL/GenBank/DDBJ databases">
        <authorList>
            <person name="Aslett A.Martin."/>
            <person name="De Silva Nishadi"/>
        </authorList>
    </citation>
    <scope>NUCLEOTIDE SEQUENCE [LARGE SCALE GENOMIC DNA]</scope>
    <source>
        <strain evidence="16 17">R28058</strain>
    </source>
</reference>
<evidence type="ECO:0000313" key="17">
    <source>
        <dbReference type="Proteomes" id="UP000049127"/>
    </source>
</evidence>
<feature type="domain" description="ATP-grasp" evidence="14">
    <location>
        <begin position="120"/>
        <end position="317"/>
    </location>
</feature>
<keyword evidence="13" id="KW-0276">Fatty acid metabolism</keyword>
<proteinExistence type="predicted"/>